<proteinExistence type="predicted"/>
<dbReference type="EMBL" id="BOMN01000108">
    <property type="protein sequence ID" value="GIE24411.1"/>
    <property type="molecule type" value="Genomic_DNA"/>
</dbReference>
<protein>
    <submittedName>
        <fullName evidence="2">Uncharacterized protein</fullName>
    </submittedName>
</protein>
<gene>
    <name evidence="2" type="ORF">Ahu01nite_075130</name>
</gene>
<accession>A0ABQ4A0L8</accession>
<evidence type="ECO:0000256" key="1">
    <source>
        <dbReference type="SAM" id="MobiDB-lite"/>
    </source>
</evidence>
<keyword evidence="3" id="KW-1185">Reference proteome</keyword>
<evidence type="ECO:0000313" key="2">
    <source>
        <dbReference type="EMBL" id="GIE24411.1"/>
    </source>
</evidence>
<feature type="region of interest" description="Disordered" evidence="1">
    <location>
        <begin position="198"/>
        <end position="273"/>
    </location>
</feature>
<evidence type="ECO:0000313" key="3">
    <source>
        <dbReference type="Proteomes" id="UP000603200"/>
    </source>
</evidence>
<reference evidence="2 3" key="1">
    <citation type="submission" date="2021-01" db="EMBL/GenBank/DDBJ databases">
        <title>Whole genome shotgun sequence of Actinoplanes humidus NBRC 14915.</title>
        <authorList>
            <person name="Komaki H."/>
            <person name="Tamura T."/>
        </authorList>
    </citation>
    <scope>NUCLEOTIDE SEQUENCE [LARGE SCALE GENOMIC DNA]</scope>
    <source>
        <strain evidence="2 3">NBRC 14915</strain>
    </source>
</reference>
<name>A0ABQ4A0L8_9ACTN</name>
<sequence length="273" mass="28614">MGGQGREKVTLEDIFRADVVLGAGHGGGVAVRGIERHSGYALEYRFAQRSGAAAQVDDHSVFCGVFGRYPDQKLAAYAGDEYAGAEVNFLAAEDGIADHLFEGFALGSPADQFFQFLGGGCGPGQHRGLFLREDAAGRSEPQNYLLQHGFHVAPGYPQRAPVHRHPSGCRSENPTVGGVSEANTPEELVQNRLDAILSRPAKPPPASPWTSPPGAPAPVPSPIPAAASPSVGGGGPLNWADVVPGWSEAIPGWPHDAHGWPDDVTLPDPPTGR</sequence>
<comment type="caution">
    <text evidence="2">The sequence shown here is derived from an EMBL/GenBank/DDBJ whole genome shotgun (WGS) entry which is preliminary data.</text>
</comment>
<feature type="region of interest" description="Disordered" evidence="1">
    <location>
        <begin position="160"/>
        <end position="184"/>
    </location>
</feature>
<feature type="compositionally biased region" description="Pro residues" evidence="1">
    <location>
        <begin position="201"/>
        <end position="223"/>
    </location>
</feature>
<organism evidence="2 3">
    <name type="scientific">Winogradskya humida</name>
    <dbReference type="NCBI Taxonomy" id="113566"/>
    <lineage>
        <taxon>Bacteria</taxon>
        <taxon>Bacillati</taxon>
        <taxon>Actinomycetota</taxon>
        <taxon>Actinomycetes</taxon>
        <taxon>Micromonosporales</taxon>
        <taxon>Micromonosporaceae</taxon>
        <taxon>Winogradskya</taxon>
    </lineage>
</organism>
<dbReference type="Proteomes" id="UP000603200">
    <property type="component" value="Unassembled WGS sequence"/>
</dbReference>